<protein>
    <submittedName>
        <fullName evidence="1">Uncharacterized protein</fullName>
    </submittedName>
</protein>
<sequence length="136" mass="15013">MVCFSFTFSSITRVLGCSQQVLGTLIEEFRLVLRSRIYSQRPVISVSLSFISTATWAMASSSSKVCSTFKSLSGRAVESLNSLDSGVIDQRFNVDLSGRTRTKGPKTCSTKPLGRSTLWFSSLVRLEKVLTVCMRP</sequence>
<reference evidence="1 2" key="1">
    <citation type="journal article" date="2019" name="Nat. Ecol. Evol.">
        <title>Megaphylogeny resolves global patterns of mushroom evolution.</title>
        <authorList>
            <person name="Varga T."/>
            <person name="Krizsan K."/>
            <person name="Foldi C."/>
            <person name="Dima B."/>
            <person name="Sanchez-Garcia M."/>
            <person name="Sanchez-Ramirez S."/>
            <person name="Szollosi G.J."/>
            <person name="Szarkandi J.G."/>
            <person name="Papp V."/>
            <person name="Albert L."/>
            <person name="Andreopoulos W."/>
            <person name="Angelini C."/>
            <person name="Antonin V."/>
            <person name="Barry K.W."/>
            <person name="Bougher N.L."/>
            <person name="Buchanan P."/>
            <person name="Buyck B."/>
            <person name="Bense V."/>
            <person name="Catcheside P."/>
            <person name="Chovatia M."/>
            <person name="Cooper J."/>
            <person name="Damon W."/>
            <person name="Desjardin D."/>
            <person name="Finy P."/>
            <person name="Geml J."/>
            <person name="Haridas S."/>
            <person name="Hughes K."/>
            <person name="Justo A."/>
            <person name="Karasinski D."/>
            <person name="Kautmanova I."/>
            <person name="Kiss B."/>
            <person name="Kocsube S."/>
            <person name="Kotiranta H."/>
            <person name="LaButti K.M."/>
            <person name="Lechner B.E."/>
            <person name="Liimatainen K."/>
            <person name="Lipzen A."/>
            <person name="Lukacs Z."/>
            <person name="Mihaltcheva S."/>
            <person name="Morgado L.N."/>
            <person name="Niskanen T."/>
            <person name="Noordeloos M.E."/>
            <person name="Ohm R.A."/>
            <person name="Ortiz-Santana B."/>
            <person name="Ovrebo C."/>
            <person name="Racz N."/>
            <person name="Riley R."/>
            <person name="Savchenko A."/>
            <person name="Shiryaev A."/>
            <person name="Soop K."/>
            <person name="Spirin V."/>
            <person name="Szebenyi C."/>
            <person name="Tomsovsky M."/>
            <person name="Tulloss R.E."/>
            <person name="Uehling J."/>
            <person name="Grigoriev I.V."/>
            <person name="Vagvolgyi C."/>
            <person name="Papp T."/>
            <person name="Martin F.M."/>
            <person name="Miettinen O."/>
            <person name="Hibbett D.S."/>
            <person name="Nagy L.G."/>
        </authorList>
    </citation>
    <scope>NUCLEOTIDE SEQUENCE [LARGE SCALE GENOMIC DNA]</scope>
    <source>
        <strain evidence="1 2">NL-1719</strain>
    </source>
</reference>
<organism evidence="1 2">
    <name type="scientific">Pluteus cervinus</name>
    <dbReference type="NCBI Taxonomy" id="181527"/>
    <lineage>
        <taxon>Eukaryota</taxon>
        <taxon>Fungi</taxon>
        <taxon>Dikarya</taxon>
        <taxon>Basidiomycota</taxon>
        <taxon>Agaricomycotina</taxon>
        <taxon>Agaricomycetes</taxon>
        <taxon>Agaricomycetidae</taxon>
        <taxon>Agaricales</taxon>
        <taxon>Pluteineae</taxon>
        <taxon>Pluteaceae</taxon>
        <taxon>Pluteus</taxon>
    </lineage>
</organism>
<accession>A0ACD3A2U4</accession>
<evidence type="ECO:0000313" key="2">
    <source>
        <dbReference type="Proteomes" id="UP000308600"/>
    </source>
</evidence>
<name>A0ACD3A2U4_9AGAR</name>
<dbReference type="Proteomes" id="UP000308600">
    <property type="component" value="Unassembled WGS sequence"/>
</dbReference>
<gene>
    <name evidence="1" type="ORF">BDN72DRAFT_554196</name>
</gene>
<proteinExistence type="predicted"/>
<evidence type="ECO:0000313" key="1">
    <source>
        <dbReference type="EMBL" id="TFK60006.1"/>
    </source>
</evidence>
<keyword evidence="2" id="KW-1185">Reference proteome</keyword>
<dbReference type="EMBL" id="ML208847">
    <property type="protein sequence ID" value="TFK60006.1"/>
    <property type="molecule type" value="Genomic_DNA"/>
</dbReference>